<dbReference type="AntiFam" id="ANF00013">
    <property type="entry name" value="tRNA translation"/>
</dbReference>
<reference evidence="2" key="1">
    <citation type="submission" date="2018-05" db="EMBL/GenBank/DDBJ databases">
        <authorList>
            <person name="Lanie J.A."/>
            <person name="Ng W.-L."/>
            <person name="Kazmierczak K.M."/>
            <person name="Andrzejewski T.M."/>
            <person name="Davidsen T.M."/>
            <person name="Wayne K.J."/>
            <person name="Tettelin H."/>
            <person name="Glass J.I."/>
            <person name="Rusch D."/>
            <person name="Podicherti R."/>
            <person name="Tsui H.-C.T."/>
            <person name="Winkler M.E."/>
        </authorList>
    </citation>
    <scope>NUCLEOTIDE SEQUENCE</scope>
</reference>
<dbReference type="AlphaFoldDB" id="A0A381YTA0"/>
<feature type="region of interest" description="Disordered" evidence="1">
    <location>
        <begin position="1"/>
        <end position="26"/>
    </location>
</feature>
<protein>
    <submittedName>
        <fullName evidence="2">Uncharacterized protein</fullName>
    </submittedName>
</protein>
<accession>A0A381YTA0</accession>
<gene>
    <name evidence="2" type="ORF">METZ01_LOCUS132581</name>
</gene>
<evidence type="ECO:0000256" key="1">
    <source>
        <dbReference type="SAM" id="MobiDB-lite"/>
    </source>
</evidence>
<dbReference type="EMBL" id="UINC01018902">
    <property type="protein sequence ID" value="SVA79727.1"/>
    <property type="molecule type" value="Genomic_DNA"/>
</dbReference>
<evidence type="ECO:0000313" key="2">
    <source>
        <dbReference type="EMBL" id="SVA79727.1"/>
    </source>
</evidence>
<sequence>MVGVAQLVRAPGCGPGGRGFKSHHSP</sequence>
<organism evidence="2">
    <name type="scientific">marine metagenome</name>
    <dbReference type="NCBI Taxonomy" id="408172"/>
    <lineage>
        <taxon>unclassified sequences</taxon>
        <taxon>metagenomes</taxon>
        <taxon>ecological metagenomes</taxon>
    </lineage>
</organism>
<name>A0A381YTA0_9ZZZZ</name>
<feature type="non-terminal residue" evidence="2">
    <location>
        <position position="26"/>
    </location>
</feature>
<proteinExistence type="predicted"/>